<dbReference type="Proteomes" id="UP000266677">
    <property type="component" value="Unassembled WGS sequence"/>
</dbReference>
<dbReference type="GO" id="GO:0003677">
    <property type="term" value="F:DNA binding"/>
    <property type="evidence" value="ECO:0007669"/>
    <property type="project" value="UniProtKB-KW"/>
</dbReference>
<dbReference type="Pfam" id="PF07729">
    <property type="entry name" value="FCD"/>
    <property type="match status" value="1"/>
</dbReference>
<dbReference type="RefSeq" id="WP_120038561.1">
    <property type="nucleotide sequence ID" value="NZ_QZFU01000013.1"/>
</dbReference>
<keyword evidence="3" id="KW-0804">Transcription</keyword>
<feature type="domain" description="HTH gntR-type" evidence="4">
    <location>
        <begin position="11"/>
        <end position="79"/>
    </location>
</feature>
<dbReference type="SUPFAM" id="SSF48008">
    <property type="entry name" value="GntR ligand-binding domain-like"/>
    <property type="match status" value="1"/>
</dbReference>
<dbReference type="InterPro" id="IPR036390">
    <property type="entry name" value="WH_DNA-bd_sf"/>
</dbReference>
<dbReference type="AlphaFoldDB" id="A0A3A4KCZ2"/>
<evidence type="ECO:0000256" key="1">
    <source>
        <dbReference type="ARBA" id="ARBA00023015"/>
    </source>
</evidence>
<organism evidence="5 6">
    <name type="scientific">Nocardia panacis</name>
    <dbReference type="NCBI Taxonomy" id="2340916"/>
    <lineage>
        <taxon>Bacteria</taxon>
        <taxon>Bacillati</taxon>
        <taxon>Actinomycetota</taxon>
        <taxon>Actinomycetes</taxon>
        <taxon>Mycobacteriales</taxon>
        <taxon>Nocardiaceae</taxon>
        <taxon>Nocardia</taxon>
    </lineage>
</organism>
<keyword evidence="2" id="KW-0238">DNA-binding</keyword>
<accession>A0A3A4KCZ2</accession>
<gene>
    <name evidence="5" type="ORF">D5S18_05145</name>
</gene>
<dbReference type="PROSITE" id="PS50949">
    <property type="entry name" value="HTH_GNTR"/>
    <property type="match status" value="1"/>
</dbReference>
<dbReference type="SMART" id="SM00895">
    <property type="entry name" value="FCD"/>
    <property type="match status" value="1"/>
</dbReference>
<dbReference type="SMART" id="SM00345">
    <property type="entry name" value="HTH_GNTR"/>
    <property type="match status" value="1"/>
</dbReference>
<protein>
    <submittedName>
        <fullName evidence="5">FadR family transcriptional regulator</fullName>
    </submittedName>
</protein>
<dbReference type="OrthoDB" id="3575876at2"/>
<dbReference type="SUPFAM" id="SSF46785">
    <property type="entry name" value="Winged helix' DNA-binding domain"/>
    <property type="match status" value="1"/>
</dbReference>
<comment type="caution">
    <text evidence="5">The sequence shown here is derived from an EMBL/GenBank/DDBJ whole genome shotgun (WGS) entry which is preliminary data.</text>
</comment>
<dbReference type="GO" id="GO:0003700">
    <property type="term" value="F:DNA-binding transcription factor activity"/>
    <property type="evidence" value="ECO:0007669"/>
    <property type="project" value="InterPro"/>
</dbReference>
<name>A0A3A4KCZ2_9NOCA</name>
<dbReference type="PANTHER" id="PTHR43537">
    <property type="entry name" value="TRANSCRIPTIONAL REGULATOR, GNTR FAMILY"/>
    <property type="match status" value="1"/>
</dbReference>
<evidence type="ECO:0000256" key="3">
    <source>
        <dbReference type="ARBA" id="ARBA00023163"/>
    </source>
</evidence>
<dbReference type="PANTHER" id="PTHR43537:SF47">
    <property type="entry name" value="REGULATORY PROTEIN GNTR HTH"/>
    <property type="match status" value="1"/>
</dbReference>
<keyword evidence="1" id="KW-0805">Transcription regulation</keyword>
<dbReference type="InterPro" id="IPR036388">
    <property type="entry name" value="WH-like_DNA-bd_sf"/>
</dbReference>
<dbReference type="EMBL" id="QZFU01000013">
    <property type="protein sequence ID" value="RJO78303.1"/>
    <property type="molecule type" value="Genomic_DNA"/>
</dbReference>
<reference evidence="5 6" key="1">
    <citation type="submission" date="2018-09" db="EMBL/GenBank/DDBJ databases">
        <title>YIM PH21274 draft genome.</title>
        <authorList>
            <person name="Miao C."/>
        </authorList>
    </citation>
    <scope>NUCLEOTIDE SEQUENCE [LARGE SCALE GENOMIC DNA]</scope>
    <source>
        <strain evidence="5 6">YIM PH 21724</strain>
    </source>
</reference>
<evidence type="ECO:0000259" key="4">
    <source>
        <dbReference type="PROSITE" id="PS50949"/>
    </source>
</evidence>
<dbReference type="CDD" id="cd07377">
    <property type="entry name" value="WHTH_GntR"/>
    <property type="match status" value="1"/>
</dbReference>
<proteinExistence type="predicted"/>
<evidence type="ECO:0000313" key="5">
    <source>
        <dbReference type="EMBL" id="RJO78303.1"/>
    </source>
</evidence>
<sequence length="240" mass="25849">MEGLRQPRRASTLTAQVADQLRDQLASGRWPVGGRIPGEQELTELLGVSRNTVREALRSLIHLGLLEARVGDGTYVRVSSELEAVLLRRAATARASDVAELRAVLEEHAAAVAAERRTEADVDRLRELLDELREHNSGGVMTELAAADGAFHLAIVRAGGNALLTELYEHMGAALTSMVSELPWDADIAAEHDRWHGALVDAIAARDAVAARHAAVMLVRLTGAHAIAERTDSTTPERTA</sequence>
<dbReference type="InterPro" id="IPR000524">
    <property type="entry name" value="Tscrpt_reg_HTH_GntR"/>
</dbReference>
<keyword evidence="6" id="KW-1185">Reference proteome</keyword>
<dbReference type="Gene3D" id="1.20.120.530">
    <property type="entry name" value="GntR ligand-binding domain-like"/>
    <property type="match status" value="1"/>
</dbReference>
<evidence type="ECO:0000256" key="2">
    <source>
        <dbReference type="ARBA" id="ARBA00023125"/>
    </source>
</evidence>
<dbReference type="Pfam" id="PF00392">
    <property type="entry name" value="GntR"/>
    <property type="match status" value="1"/>
</dbReference>
<dbReference type="InterPro" id="IPR008920">
    <property type="entry name" value="TF_FadR/GntR_C"/>
</dbReference>
<dbReference type="PRINTS" id="PR00035">
    <property type="entry name" value="HTHGNTR"/>
</dbReference>
<dbReference type="InterPro" id="IPR011711">
    <property type="entry name" value="GntR_C"/>
</dbReference>
<evidence type="ECO:0000313" key="6">
    <source>
        <dbReference type="Proteomes" id="UP000266677"/>
    </source>
</evidence>
<dbReference type="Gene3D" id="1.10.10.10">
    <property type="entry name" value="Winged helix-like DNA-binding domain superfamily/Winged helix DNA-binding domain"/>
    <property type="match status" value="1"/>
</dbReference>